<dbReference type="Proteomes" id="UP000026960">
    <property type="component" value="Chromosome 8"/>
</dbReference>
<proteinExistence type="predicted"/>
<reference evidence="2" key="1">
    <citation type="journal article" date="2009" name="Rice">
        <title>De Novo Next Generation Sequencing of Plant Genomes.</title>
        <authorList>
            <person name="Rounsley S."/>
            <person name="Marri P.R."/>
            <person name="Yu Y."/>
            <person name="He R."/>
            <person name="Sisneros N."/>
            <person name="Goicoechea J.L."/>
            <person name="Lee S.J."/>
            <person name="Angelova A."/>
            <person name="Kudrna D."/>
            <person name="Luo M."/>
            <person name="Affourtit J."/>
            <person name="Desany B."/>
            <person name="Knight J."/>
            <person name="Niazi F."/>
            <person name="Egholm M."/>
            <person name="Wing R.A."/>
        </authorList>
    </citation>
    <scope>NUCLEOTIDE SEQUENCE [LARGE SCALE GENOMIC DNA]</scope>
    <source>
        <strain evidence="2">cv. IRGC 105608</strain>
    </source>
</reference>
<keyword evidence="3" id="KW-1185">Reference proteome</keyword>
<dbReference type="Gramene" id="OBART08G23360.1">
    <property type="protein sequence ID" value="OBART08G23360.1"/>
    <property type="gene ID" value="OBART08G23360"/>
</dbReference>
<feature type="region of interest" description="Disordered" evidence="1">
    <location>
        <begin position="125"/>
        <end position="160"/>
    </location>
</feature>
<accession>A0A0D3H350</accession>
<dbReference type="HOGENOM" id="CLU_1527495_0_0_1"/>
<evidence type="ECO:0000313" key="2">
    <source>
        <dbReference type="EnsemblPlants" id="OBART08G23360.1"/>
    </source>
</evidence>
<organism evidence="2">
    <name type="scientific">Oryza barthii</name>
    <dbReference type="NCBI Taxonomy" id="65489"/>
    <lineage>
        <taxon>Eukaryota</taxon>
        <taxon>Viridiplantae</taxon>
        <taxon>Streptophyta</taxon>
        <taxon>Embryophyta</taxon>
        <taxon>Tracheophyta</taxon>
        <taxon>Spermatophyta</taxon>
        <taxon>Magnoliopsida</taxon>
        <taxon>Liliopsida</taxon>
        <taxon>Poales</taxon>
        <taxon>Poaceae</taxon>
        <taxon>BOP clade</taxon>
        <taxon>Oryzoideae</taxon>
        <taxon>Oryzeae</taxon>
        <taxon>Oryzinae</taxon>
        <taxon>Oryza</taxon>
    </lineage>
</organism>
<dbReference type="EnsemblPlants" id="OBART08G23360.1">
    <property type="protein sequence ID" value="OBART08G23360.1"/>
    <property type="gene ID" value="OBART08G23360"/>
</dbReference>
<protein>
    <submittedName>
        <fullName evidence="2">Uncharacterized protein</fullName>
    </submittedName>
</protein>
<dbReference type="AlphaFoldDB" id="A0A0D3H350"/>
<reference evidence="2" key="2">
    <citation type="submission" date="2015-03" db="UniProtKB">
        <authorList>
            <consortium name="EnsemblPlants"/>
        </authorList>
    </citation>
    <scope>IDENTIFICATION</scope>
</reference>
<name>A0A0D3H350_9ORYZ</name>
<feature type="compositionally biased region" description="Polar residues" evidence="1">
    <location>
        <begin position="134"/>
        <end position="143"/>
    </location>
</feature>
<evidence type="ECO:0000313" key="3">
    <source>
        <dbReference type="Proteomes" id="UP000026960"/>
    </source>
</evidence>
<sequence length="176" mass="18546">MRELSCFGDSSVGIAAAAAGDSGRGGALDRKLQAATTAVYGASLHFGKELLIRVTWTQNAAGATGLAVVEVHPPCAAQEAREQVLATATGTAVGVHWDTAEATYASDSFIQSKQKRFAFSATMLSTNDSHESSSRSNTRKTILSPSSPPPPPSRAPAASCLLFPRRRLHYDTRPTD</sequence>
<dbReference type="PaxDb" id="65489-OBART08G23360.1"/>
<evidence type="ECO:0000256" key="1">
    <source>
        <dbReference type="SAM" id="MobiDB-lite"/>
    </source>
</evidence>